<evidence type="ECO:0000313" key="3">
    <source>
        <dbReference type="Proteomes" id="UP000306692"/>
    </source>
</evidence>
<dbReference type="EMBL" id="VAPN01000002">
    <property type="protein sequence ID" value="TLR85781.1"/>
    <property type="molecule type" value="Genomic_DNA"/>
</dbReference>
<comment type="caution">
    <text evidence="2">The sequence shown here is derived from an EMBL/GenBank/DDBJ whole genome shotgun (WGS) entry which is preliminary data.</text>
</comment>
<accession>A0AB74KNV4</accession>
<keyword evidence="1" id="KW-0472">Membrane</keyword>
<proteinExistence type="predicted"/>
<protein>
    <submittedName>
        <fullName evidence="2">Uncharacterized protein</fullName>
    </submittedName>
</protein>
<evidence type="ECO:0000256" key="1">
    <source>
        <dbReference type="SAM" id="Phobius"/>
    </source>
</evidence>
<dbReference type="AlphaFoldDB" id="A0AB74KNV4"/>
<dbReference type="Proteomes" id="UP000306692">
    <property type="component" value="Unassembled WGS sequence"/>
</dbReference>
<reference evidence="2 3" key="1">
    <citation type="submission" date="2018-11" db="EMBL/GenBank/DDBJ databases">
        <title>The project aimed at sequencing of H. pylori N6 laboratory stock and two of its isogenic mutants deficient in activity of a serine protease HtrA in order to find the possible suppressor mutations.</title>
        <authorList>
            <person name="Strapagiel D."/>
            <person name="Lach J."/>
            <person name="Zarzecka U."/>
            <person name="Backert S."/>
            <person name="Pawlik A."/>
        </authorList>
    </citation>
    <scope>NUCLEOTIDE SEQUENCE [LARGE SCALE GENOMIC DNA]</scope>
    <source>
        <strain evidence="2 3">N6</strain>
    </source>
</reference>
<sequence>MFVCITIFSLKILCQKDFAFILSWCLLFLDLIFQLFQPFTVWFEKRSATHCKRSLLVFNFTAIDDEIQDF</sequence>
<evidence type="ECO:0000313" key="2">
    <source>
        <dbReference type="EMBL" id="TLR85781.1"/>
    </source>
</evidence>
<keyword evidence="1" id="KW-1133">Transmembrane helix</keyword>
<keyword evidence="1" id="KW-0812">Transmembrane</keyword>
<gene>
    <name evidence="2" type="ORF">EGM89_02975</name>
</gene>
<feature type="transmembrane region" description="Helical" evidence="1">
    <location>
        <begin position="18"/>
        <end position="36"/>
    </location>
</feature>
<name>A0AB74KNV4_HELPX</name>
<organism evidence="2 3">
    <name type="scientific">Helicobacter pylori</name>
    <name type="common">Campylobacter pylori</name>
    <dbReference type="NCBI Taxonomy" id="210"/>
    <lineage>
        <taxon>Bacteria</taxon>
        <taxon>Pseudomonadati</taxon>
        <taxon>Campylobacterota</taxon>
        <taxon>Epsilonproteobacteria</taxon>
        <taxon>Campylobacterales</taxon>
        <taxon>Helicobacteraceae</taxon>
        <taxon>Helicobacter</taxon>
    </lineage>
</organism>